<dbReference type="EMBL" id="PGFF01000001">
    <property type="protein sequence ID" value="PJJ71634.1"/>
    <property type="molecule type" value="Genomic_DNA"/>
</dbReference>
<dbReference type="Proteomes" id="UP000228758">
    <property type="component" value="Unassembled WGS sequence"/>
</dbReference>
<name>A0A2M9CI94_9MICO</name>
<proteinExistence type="predicted"/>
<dbReference type="Gene3D" id="3.10.400.10">
    <property type="entry name" value="Sulfate adenylyltransferase"/>
    <property type="match status" value="1"/>
</dbReference>
<dbReference type="RefSeq" id="WP_245866572.1">
    <property type="nucleotide sequence ID" value="NZ_PGFF01000001.1"/>
</dbReference>
<dbReference type="InterPro" id="IPR009326">
    <property type="entry name" value="DUF984"/>
</dbReference>
<gene>
    <name evidence="2" type="ORF">CLV46_1185</name>
</gene>
<accession>A0A2M9CI94</accession>
<evidence type="ECO:0000313" key="2">
    <source>
        <dbReference type="EMBL" id="PJJ71634.1"/>
    </source>
</evidence>
<protein>
    <submittedName>
        <fullName evidence="2">Uncharacterized protein YhfF</fullName>
    </submittedName>
</protein>
<organism evidence="2 3">
    <name type="scientific">Diaminobutyricimonas aerilata</name>
    <dbReference type="NCBI Taxonomy" id="1162967"/>
    <lineage>
        <taxon>Bacteria</taxon>
        <taxon>Bacillati</taxon>
        <taxon>Actinomycetota</taxon>
        <taxon>Actinomycetes</taxon>
        <taxon>Micrococcales</taxon>
        <taxon>Microbacteriaceae</taxon>
        <taxon>Diaminobutyricimonas</taxon>
    </lineage>
</organism>
<reference evidence="2 3" key="1">
    <citation type="submission" date="2017-11" db="EMBL/GenBank/DDBJ databases">
        <title>Genomic Encyclopedia of Archaeal and Bacterial Type Strains, Phase II (KMG-II): From Individual Species to Whole Genera.</title>
        <authorList>
            <person name="Goeker M."/>
        </authorList>
    </citation>
    <scope>NUCLEOTIDE SEQUENCE [LARGE SCALE GENOMIC DNA]</scope>
    <source>
        <strain evidence="2 3">DSM 27393</strain>
    </source>
</reference>
<sequence length="161" mass="18137">MTPNTEAAKRMWDDYVATDPSGLAAAPEYTVESFGDSPRLADELLELVIDGRKRATAGLVADFVHGGELLPRIGGHWIVCDGAGEPRVILRTVELRVGPFTSVDERFAFDEGEDDRTLESWQDAHRRYFTRVSAARGEEWSENDEVSFERFRVVWPPEHAD</sequence>
<feature type="domain" description="ASCH" evidence="1">
    <location>
        <begin position="32"/>
        <end position="155"/>
    </location>
</feature>
<dbReference type="PANTHER" id="PTHR39203">
    <property type="entry name" value="CYTOPLASMIC PROTEIN-RELATED"/>
    <property type="match status" value="1"/>
</dbReference>
<dbReference type="InterPro" id="IPR007374">
    <property type="entry name" value="ASCH_domain"/>
</dbReference>
<dbReference type="SUPFAM" id="SSF88697">
    <property type="entry name" value="PUA domain-like"/>
    <property type="match status" value="1"/>
</dbReference>
<evidence type="ECO:0000313" key="3">
    <source>
        <dbReference type="Proteomes" id="UP000228758"/>
    </source>
</evidence>
<comment type="caution">
    <text evidence="2">The sequence shown here is derived from an EMBL/GenBank/DDBJ whole genome shotgun (WGS) entry which is preliminary data.</text>
</comment>
<keyword evidence="3" id="KW-1185">Reference proteome</keyword>
<dbReference type="PANTHER" id="PTHR39203:SF1">
    <property type="entry name" value="CYTOPLASMIC PROTEIN"/>
    <property type="match status" value="1"/>
</dbReference>
<dbReference type="PIRSF" id="PIRSF021320">
    <property type="entry name" value="DUF984"/>
    <property type="match status" value="1"/>
</dbReference>
<dbReference type="InterPro" id="IPR015947">
    <property type="entry name" value="PUA-like_sf"/>
</dbReference>
<dbReference type="Pfam" id="PF04266">
    <property type="entry name" value="ASCH"/>
    <property type="match status" value="1"/>
</dbReference>
<dbReference type="SMART" id="SM01022">
    <property type="entry name" value="ASCH"/>
    <property type="match status" value="1"/>
</dbReference>
<evidence type="ECO:0000259" key="1">
    <source>
        <dbReference type="SMART" id="SM01022"/>
    </source>
</evidence>
<dbReference type="AlphaFoldDB" id="A0A2M9CI94"/>
<dbReference type="CDD" id="cd06553">
    <property type="entry name" value="ASCH_Ef3133_like"/>
    <property type="match status" value="1"/>
</dbReference>